<keyword evidence="6" id="KW-1185">Reference proteome</keyword>
<dbReference type="SUPFAM" id="SSF52058">
    <property type="entry name" value="L domain-like"/>
    <property type="match status" value="1"/>
</dbReference>
<dbReference type="Proteomes" id="UP000436088">
    <property type="component" value="Unassembled WGS sequence"/>
</dbReference>
<sequence>MDTKKMLVVWIVAMFCFSLLRFVESKVAKEEVNCLSGEIPKYLGKFTSLTYLNLEANQFSGPVPPALGDLVKLETLMLSSNQLTRNLPVTFSLLRNLTDLRISDINGPSQDFPVLRNMKRLLTLVLRNLM</sequence>
<dbReference type="FunFam" id="3.80.10.10:FF:000383">
    <property type="entry name" value="Leucine-rich repeat receptor protein kinase EMS1"/>
    <property type="match status" value="1"/>
</dbReference>
<dbReference type="GO" id="GO:0016020">
    <property type="term" value="C:membrane"/>
    <property type="evidence" value="ECO:0007669"/>
    <property type="project" value="UniProtKB-SubCell"/>
</dbReference>
<accession>A0A6A3CRE9</accession>
<dbReference type="InterPro" id="IPR051824">
    <property type="entry name" value="LRR_Rcpt-Like_S/T_Kinase"/>
</dbReference>
<organism evidence="5 6">
    <name type="scientific">Hibiscus syriacus</name>
    <name type="common">Rose of Sharon</name>
    <dbReference type="NCBI Taxonomy" id="106335"/>
    <lineage>
        <taxon>Eukaryota</taxon>
        <taxon>Viridiplantae</taxon>
        <taxon>Streptophyta</taxon>
        <taxon>Embryophyta</taxon>
        <taxon>Tracheophyta</taxon>
        <taxon>Spermatophyta</taxon>
        <taxon>Magnoliopsida</taxon>
        <taxon>eudicotyledons</taxon>
        <taxon>Gunneridae</taxon>
        <taxon>Pentapetalae</taxon>
        <taxon>rosids</taxon>
        <taxon>malvids</taxon>
        <taxon>Malvales</taxon>
        <taxon>Malvaceae</taxon>
        <taxon>Malvoideae</taxon>
        <taxon>Hibiscus</taxon>
    </lineage>
</organism>
<name>A0A6A3CRE9_HIBSY</name>
<feature type="signal peptide" evidence="4">
    <location>
        <begin position="1"/>
        <end position="25"/>
    </location>
</feature>
<dbReference type="Gene3D" id="3.80.10.10">
    <property type="entry name" value="Ribonuclease Inhibitor"/>
    <property type="match status" value="1"/>
</dbReference>
<gene>
    <name evidence="5" type="ORF">F3Y22_tig00002237pilonHSYRG00356</name>
</gene>
<reference evidence="5" key="1">
    <citation type="submission" date="2019-09" db="EMBL/GenBank/DDBJ databases">
        <title>Draft genome information of white flower Hibiscus syriacus.</title>
        <authorList>
            <person name="Kim Y.-M."/>
        </authorList>
    </citation>
    <scope>NUCLEOTIDE SEQUENCE [LARGE SCALE GENOMIC DNA]</scope>
    <source>
        <strain evidence="5">YM2019G1</strain>
    </source>
</reference>
<dbReference type="PANTHER" id="PTHR48006:SF72">
    <property type="entry name" value="LRR RECEPTOR-LIKE SERINE_THREONINE-PROTEIN KINASE RFK1-RELATED"/>
    <property type="match status" value="1"/>
</dbReference>
<evidence type="ECO:0000256" key="3">
    <source>
        <dbReference type="ARBA" id="ARBA00022737"/>
    </source>
</evidence>
<dbReference type="PANTHER" id="PTHR48006">
    <property type="entry name" value="LEUCINE-RICH REPEAT-CONTAINING PROTEIN DDB_G0281931-RELATED"/>
    <property type="match status" value="1"/>
</dbReference>
<protein>
    <submittedName>
        <fullName evidence="5">Uncharacterized protein</fullName>
    </submittedName>
</protein>
<evidence type="ECO:0000256" key="1">
    <source>
        <dbReference type="ARBA" id="ARBA00004479"/>
    </source>
</evidence>
<dbReference type="Pfam" id="PF00560">
    <property type="entry name" value="LRR_1"/>
    <property type="match status" value="2"/>
</dbReference>
<dbReference type="InterPro" id="IPR001611">
    <property type="entry name" value="Leu-rich_rpt"/>
</dbReference>
<dbReference type="EMBL" id="VEPZ02000167">
    <property type="protein sequence ID" value="KAE8732125.1"/>
    <property type="molecule type" value="Genomic_DNA"/>
</dbReference>
<evidence type="ECO:0000256" key="4">
    <source>
        <dbReference type="SAM" id="SignalP"/>
    </source>
</evidence>
<keyword evidence="3" id="KW-0677">Repeat</keyword>
<dbReference type="InterPro" id="IPR032675">
    <property type="entry name" value="LRR_dom_sf"/>
</dbReference>
<evidence type="ECO:0000256" key="2">
    <source>
        <dbReference type="ARBA" id="ARBA00022614"/>
    </source>
</evidence>
<keyword evidence="4" id="KW-0732">Signal</keyword>
<proteinExistence type="predicted"/>
<dbReference type="GO" id="GO:0004674">
    <property type="term" value="F:protein serine/threonine kinase activity"/>
    <property type="evidence" value="ECO:0007669"/>
    <property type="project" value="TreeGrafter"/>
</dbReference>
<feature type="chain" id="PRO_5025374673" evidence="4">
    <location>
        <begin position="26"/>
        <end position="130"/>
    </location>
</feature>
<dbReference type="AlphaFoldDB" id="A0A6A3CRE9"/>
<comment type="caution">
    <text evidence="5">The sequence shown here is derived from an EMBL/GenBank/DDBJ whole genome shotgun (WGS) entry which is preliminary data.</text>
</comment>
<evidence type="ECO:0000313" key="5">
    <source>
        <dbReference type="EMBL" id="KAE8732125.1"/>
    </source>
</evidence>
<evidence type="ECO:0000313" key="6">
    <source>
        <dbReference type="Proteomes" id="UP000436088"/>
    </source>
</evidence>
<comment type="subcellular location">
    <subcellularLocation>
        <location evidence="1">Membrane</location>
        <topology evidence="1">Single-pass type I membrane protein</topology>
    </subcellularLocation>
</comment>
<keyword evidence="2" id="KW-0433">Leucine-rich repeat</keyword>